<evidence type="ECO:0000313" key="4">
    <source>
        <dbReference type="Proteomes" id="UP000494122"/>
    </source>
</evidence>
<keyword evidence="5" id="KW-1185">Reference proteome</keyword>
<dbReference type="Proteomes" id="UP000494122">
    <property type="component" value="Unassembled WGS sequence"/>
</dbReference>
<dbReference type="GeneID" id="55563029"/>
<evidence type="ECO:0000313" key="2">
    <source>
        <dbReference type="EMBL" id="CAB3824076.1"/>
    </source>
</evidence>
<accession>A0A1D8IHH4</accession>
<name>A0A1D8IHH4_9BURK</name>
<dbReference type="RefSeq" id="WP_049071802.1">
    <property type="nucleotide sequence ID" value="NZ_CADIJL010000001.1"/>
</dbReference>
<gene>
    <name evidence="2" type="ORF">LMG3328_00417</name>
    <name evidence="3" type="ORF">LMG7053_01703</name>
</gene>
<organism evidence="2 4">
    <name type="scientific">Achromobacter ruhlandii</name>
    <dbReference type="NCBI Taxonomy" id="72557"/>
    <lineage>
        <taxon>Bacteria</taxon>
        <taxon>Pseudomonadati</taxon>
        <taxon>Pseudomonadota</taxon>
        <taxon>Betaproteobacteria</taxon>
        <taxon>Burkholderiales</taxon>
        <taxon>Alcaligenaceae</taxon>
        <taxon>Achromobacter</taxon>
    </lineage>
</organism>
<dbReference type="InterPro" id="IPR024446">
    <property type="entry name" value="PXPV"/>
</dbReference>
<dbReference type="EMBL" id="CADILJ010000010">
    <property type="protein sequence ID" value="CAB3944785.1"/>
    <property type="molecule type" value="Genomic_DNA"/>
</dbReference>
<keyword evidence="1" id="KW-0732">Signal</keyword>
<dbReference type="EMBL" id="CADILE010000001">
    <property type="protein sequence ID" value="CAB3824076.1"/>
    <property type="molecule type" value="Genomic_DNA"/>
</dbReference>
<feature type="signal peptide" evidence="1">
    <location>
        <begin position="1"/>
        <end position="22"/>
    </location>
</feature>
<evidence type="ECO:0000313" key="5">
    <source>
        <dbReference type="Proteomes" id="UP000494161"/>
    </source>
</evidence>
<evidence type="ECO:0000256" key="1">
    <source>
        <dbReference type="SAM" id="SignalP"/>
    </source>
</evidence>
<sequence length="111" mass="11742">MKKWLIAGAGAAGLLISSVALARVDVGISIGVPGVVYPAPVYAAPAPVYVAPAPVYAPPPPVYYRPAPVYVAPPVVYPAPVYIRGGGYWGPHGHWRGPDRGYYHGRGGWHR</sequence>
<dbReference type="Pfam" id="PF12778">
    <property type="entry name" value="PXPV"/>
    <property type="match status" value="1"/>
</dbReference>
<dbReference type="Proteomes" id="UP000494161">
    <property type="component" value="Unassembled WGS sequence"/>
</dbReference>
<evidence type="ECO:0000313" key="3">
    <source>
        <dbReference type="EMBL" id="CAB3944785.1"/>
    </source>
</evidence>
<protein>
    <submittedName>
        <fullName evidence="2">Uncharacterized protein</fullName>
    </submittedName>
</protein>
<feature type="chain" id="PRO_5009108178" evidence="1">
    <location>
        <begin position="23"/>
        <end position="111"/>
    </location>
</feature>
<proteinExistence type="predicted"/>
<reference evidence="4 5" key="1">
    <citation type="submission" date="2020-04" db="EMBL/GenBank/DDBJ databases">
        <authorList>
            <person name="De Canck E."/>
        </authorList>
    </citation>
    <scope>NUCLEOTIDE SEQUENCE [LARGE SCALE GENOMIC DNA]</scope>
    <source>
        <strain evidence="2 4">LMG 3328</strain>
        <strain evidence="3 5">LMG 7053</strain>
    </source>
</reference>
<dbReference type="AlphaFoldDB" id="A0A1D8IHH4"/>